<dbReference type="InterPro" id="IPR051722">
    <property type="entry name" value="Endocytosis_PI4K-reg_protein"/>
</dbReference>
<dbReference type="OrthoDB" id="29013at2759"/>
<comment type="subcellular location">
    <subcellularLocation>
        <location evidence="2">Cell membrane</location>
        <topology evidence="2">Peripheral membrane protein</topology>
        <orientation evidence="2">Cytoplasmic side</orientation>
    </subcellularLocation>
    <subcellularLocation>
        <location evidence="3">Cytoplasmic granule</location>
    </subcellularLocation>
</comment>
<dbReference type="AlphaFoldDB" id="A0A1G4IR05"/>
<dbReference type="GO" id="GO:0005886">
    <property type="term" value="C:plasma membrane"/>
    <property type="evidence" value="ECO:0007669"/>
    <property type="project" value="UniProtKB-SubCell"/>
</dbReference>
<dbReference type="InterPro" id="IPR011990">
    <property type="entry name" value="TPR-like_helical_dom_sf"/>
</dbReference>
<dbReference type="STRING" id="1230905.A0A1G4IR05"/>
<dbReference type="Proteomes" id="UP000191024">
    <property type="component" value="Chromosome A"/>
</dbReference>
<evidence type="ECO:0000313" key="8">
    <source>
        <dbReference type="Proteomes" id="UP000191024"/>
    </source>
</evidence>
<sequence length="742" mass="85920">MTSAHESVERALEKRLVGSGTFFSEDEQLNDLLSLQYRLHYHTLGSASNLDQKVAEILLKDCKRVERSLSGLKEKIWRNIAGILYFYLSNIDKATEQLKLARQITYDHKAFDAFYTFLNVENLYYRILLSESPKELLLRDISKVAEHIPRDSNAIAFHYLDSIASRVPVHWGDAAGKLHSTPLACYLAICTDYRNHDAELLKVGGALLKEAKFPKADESNHELLEEFHVALRFYLERVEGDISLEWNNFIISSMAKTFQSMNVAKTAMVYFSRVGKHEESILNFVNFLNYNDNYRHLNEGKYFDIISVLHSYHYVIEYCSGHEIQEVYSVAKTIQEMELLLKYFYDQYSFPLLDKDNCLDWLSNSIKLKLSSRVAAILGNSWAVIYRHYKDDLVKLINDDLCFYLSNSLVANPGCAQTKFEYAYTLATKREINFAKKYIKMAILEVEPNDYRAWHLLALCESVEEQKDVAFKIVCSVLQGMNEALTNGTLTSTEDRWQFIFMKLTQLSLLEDMFGVRDALELLPELFEVYKALFQTGEKHNYNLGTAYNQSIEYLHQFVWLFASKLYDAAGNLKEAKEALHESIAVTRTFKNLNNNLANGYLLLKTNHKKALTEFETVFYYDQLNTDAIVGFARLLNPEEPASSNHVLKASEREEKKENAFYGDGDKSAAYGRLKLMLEEAIEKSIDAHFSPEIWWHLSKIYEKFGDTERLEIALWNCIKYEELQPIRHFKNCHVFRSSSKT</sequence>
<keyword evidence="4" id="KW-0254">Endocytosis</keyword>
<evidence type="ECO:0000256" key="6">
    <source>
        <dbReference type="ARBA" id="ARBA00039231"/>
    </source>
</evidence>
<name>A0A1G4IR05_9SACH</name>
<dbReference type="PANTHER" id="PTHR23083:SF464">
    <property type="entry name" value="TETRATRICOPEPTIDE REPEAT DOMAIN 7, ISOFORM A"/>
    <property type="match status" value="1"/>
</dbReference>
<dbReference type="Gene3D" id="1.25.40.10">
    <property type="entry name" value="Tetratricopeptide repeat domain"/>
    <property type="match status" value="1"/>
</dbReference>
<comment type="function">
    <text evidence="1">Involved in endocytosis.</text>
</comment>
<dbReference type="GO" id="GO:0006897">
    <property type="term" value="P:endocytosis"/>
    <property type="evidence" value="ECO:0007669"/>
    <property type="project" value="UniProtKB-KW"/>
</dbReference>
<evidence type="ECO:0000256" key="2">
    <source>
        <dbReference type="ARBA" id="ARBA00004413"/>
    </source>
</evidence>
<dbReference type="EMBL" id="LT598462">
    <property type="protein sequence ID" value="SCU79238.1"/>
    <property type="molecule type" value="Genomic_DNA"/>
</dbReference>
<dbReference type="PANTHER" id="PTHR23083">
    <property type="entry name" value="TETRATRICOPEPTIDE REPEAT PROTEIN, TPR"/>
    <property type="match status" value="1"/>
</dbReference>
<evidence type="ECO:0000256" key="1">
    <source>
        <dbReference type="ARBA" id="ARBA00002550"/>
    </source>
</evidence>
<evidence type="ECO:0000256" key="4">
    <source>
        <dbReference type="ARBA" id="ARBA00022583"/>
    </source>
</evidence>
<keyword evidence="8" id="KW-1185">Reference proteome</keyword>
<reference evidence="7 8" key="1">
    <citation type="submission" date="2016-03" db="EMBL/GenBank/DDBJ databases">
        <authorList>
            <person name="Devillers H."/>
        </authorList>
    </citation>
    <scope>NUCLEOTIDE SEQUENCE [LARGE SCALE GENOMIC DNA]</scope>
    <source>
        <strain evidence="7">CBS 11717</strain>
    </source>
</reference>
<evidence type="ECO:0000256" key="5">
    <source>
        <dbReference type="ARBA" id="ARBA00038251"/>
    </source>
</evidence>
<evidence type="ECO:0000256" key="3">
    <source>
        <dbReference type="ARBA" id="ARBA00004463"/>
    </source>
</evidence>
<evidence type="ECO:0000313" key="7">
    <source>
        <dbReference type="EMBL" id="SCU79238.1"/>
    </source>
</evidence>
<organism evidence="7 8">
    <name type="scientific">Lachancea mirantina</name>
    <dbReference type="NCBI Taxonomy" id="1230905"/>
    <lineage>
        <taxon>Eukaryota</taxon>
        <taxon>Fungi</taxon>
        <taxon>Dikarya</taxon>
        <taxon>Ascomycota</taxon>
        <taxon>Saccharomycotina</taxon>
        <taxon>Saccharomycetes</taxon>
        <taxon>Saccharomycetales</taxon>
        <taxon>Saccharomycetaceae</taxon>
        <taxon>Lachancea</taxon>
    </lineage>
</organism>
<accession>A0A1G4IR05</accession>
<comment type="similarity">
    <text evidence="5">Belongs to the YPP1 family.</text>
</comment>
<dbReference type="CDD" id="cd23270">
    <property type="entry name" value="YPP1"/>
    <property type="match status" value="1"/>
</dbReference>
<gene>
    <name evidence="7" type="ORF">LAMI_0A07910G</name>
</gene>
<protein>
    <recommendedName>
        <fullName evidence="6">Cargo-transport protein YPP1</fullName>
    </recommendedName>
</protein>
<proteinExistence type="inferred from homology"/>